<keyword evidence="1" id="KW-0732">Signal</keyword>
<protein>
    <submittedName>
        <fullName evidence="2">Uncharacterized protein</fullName>
    </submittedName>
</protein>
<keyword evidence="3" id="KW-1185">Reference proteome</keyword>
<feature type="signal peptide" evidence="1">
    <location>
        <begin position="1"/>
        <end position="19"/>
    </location>
</feature>
<sequence>MSLHRILLYLLSLTSAALGTDQDTVNNPTHTSDIDTSSSYSRNLFTKTFSYGGSIPPPSSLPGPHTHPPSLPHNPRQRTVLTMQVDTETVFAEEPHLEDTRCSASHNCLPGDYCFVHDASIRCCPEGLACFSITADVCYEQTVYWYEEVHVHYVDVDEDGGEGEEVAVVTEWEVESSVVQTATRVTVTASYPADGRGEFARVSRGIVRDAETRVVLDEVPTRTREITRGVRRTSGVEDIGMLDGLGLWDEQVVLG</sequence>
<organism evidence="2 3">
    <name type="scientific">Aspergillus calidoustus</name>
    <dbReference type="NCBI Taxonomy" id="454130"/>
    <lineage>
        <taxon>Eukaryota</taxon>
        <taxon>Fungi</taxon>
        <taxon>Dikarya</taxon>
        <taxon>Ascomycota</taxon>
        <taxon>Pezizomycotina</taxon>
        <taxon>Eurotiomycetes</taxon>
        <taxon>Eurotiomycetidae</taxon>
        <taxon>Eurotiales</taxon>
        <taxon>Aspergillaceae</taxon>
        <taxon>Aspergillus</taxon>
        <taxon>Aspergillus subgen. Nidulantes</taxon>
    </lineage>
</organism>
<dbReference type="Proteomes" id="UP000054771">
    <property type="component" value="Unassembled WGS sequence"/>
</dbReference>
<accession>A0A0U4ZY32</accession>
<dbReference type="EMBL" id="CDMC01000006">
    <property type="protein sequence ID" value="CEN60905.1"/>
    <property type="molecule type" value="Genomic_DNA"/>
</dbReference>
<dbReference type="AlphaFoldDB" id="A0A0U4ZY32"/>
<proteinExistence type="predicted"/>
<dbReference type="OMA" id="DASIRCC"/>
<feature type="chain" id="PRO_5006854809" evidence="1">
    <location>
        <begin position="20"/>
        <end position="255"/>
    </location>
</feature>
<gene>
    <name evidence="2" type="ORF">ASPCAL07576</name>
</gene>
<evidence type="ECO:0000313" key="2">
    <source>
        <dbReference type="EMBL" id="CEN60905.1"/>
    </source>
</evidence>
<evidence type="ECO:0000256" key="1">
    <source>
        <dbReference type="SAM" id="SignalP"/>
    </source>
</evidence>
<reference evidence="3" key="1">
    <citation type="journal article" date="2016" name="Genome Announc.">
        <title>Draft genome sequences of fungus Aspergillus calidoustus.</title>
        <authorList>
            <person name="Horn F."/>
            <person name="Linde J."/>
            <person name="Mattern D.J."/>
            <person name="Walther G."/>
            <person name="Guthke R."/>
            <person name="Scherlach K."/>
            <person name="Martin K."/>
            <person name="Brakhage A.A."/>
            <person name="Petzke L."/>
            <person name="Valiante V."/>
        </authorList>
    </citation>
    <scope>NUCLEOTIDE SEQUENCE [LARGE SCALE GENOMIC DNA]</scope>
    <source>
        <strain evidence="3">SF006504</strain>
    </source>
</reference>
<name>A0A0U4ZY32_ASPCI</name>
<evidence type="ECO:0000313" key="3">
    <source>
        <dbReference type="Proteomes" id="UP000054771"/>
    </source>
</evidence>
<dbReference type="OrthoDB" id="4510785at2759"/>